<dbReference type="SMART" id="SM00072">
    <property type="entry name" value="GuKc"/>
    <property type="match status" value="1"/>
</dbReference>
<comment type="similarity">
    <text evidence="6">Belongs to the ribose 1,5-bisphosphokinase family.</text>
</comment>
<feature type="binding site" evidence="6">
    <location>
        <begin position="22"/>
        <end position="29"/>
    </location>
    <ligand>
        <name>ATP</name>
        <dbReference type="ChEBI" id="CHEBI:30616"/>
    </ligand>
</feature>
<dbReference type="NCBIfam" id="TIGR02322">
    <property type="entry name" value="phosphon_PhnN"/>
    <property type="match status" value="1"/>
</dbReference>
<dbReference type="InterPro" id="IPR008145">
    <property type="entry name" value="GK/Ca_channel_bsu"/>
</dbReference>
<accession>A0A0M6ZY46</accession>
<dbReference type="GO" id="GO:0006015">
    <property type="term" value="P:5-phosphoribose 1-diphosphate biosynthetic process"/>
    <property type="evidence" value="ECO:0007669"/>
    <property type="project" value="UniProtKB-UniRule"/>
</dbReference>
<dbReference type="EMBL" id="CXWC01000002">
    <property type="protein sequence ID" value="CTQ66454.1"/>
    <property type="molecule type" value="Genomic_DNA"/>
</dbReference>
<proteinExistence type="inferred from homology"/>
<dbReference type="InterPro" id="IPR012699">
    <property type="entry name" value="PhnN"/>
</dbReference>
<dbReference type="HAMAP" id="MF_00836">
    <property type="entry name" value="PhnN"/>
    <property type="match status" value="1"/>
</dbReference>
<evidence type="ECO:0000259" key="7">
    <source>
        <dbReference type="SMART" id="SM00072"/>
    </source>
</evidence>
<dbReference type="PANTHER" id="PTHR23117:SF8">
    <property type="entry name" value="RIBOSE 1,5-BISPHOSPHATE PHOSPHOKINASE PHNN"/>
    <property type="match status" value="1"/>
</dbReference>
<evidence type="ECO:0000256" key="2">
    <source>
        <dbReference type="ARBA" id="ARBA00005069"/>
    </source>
</evidence>
<feature type="domain" description="Guanylate kinase/L-type calcium channel beta subunit" evidence="7">
    <location>
        <begin position="14"/>
        <end position="194"/>
    </location>
</feature>
<dbReference type="UniPathway" id="UPA00087">
    <property type="reaction ID" value="UER00175"/>
</dbReference>
<keyword evidence="8" id="KW-0418">Kinase</keyword>
<dbReference type="AlphaFoldDB" id="A0A0M6ZY46"/>
<evidence type="ECO:0000313" key="8">
    <source>
        <dbReference type="EMBL" id="CTQ66454.1"/>
    </source>
</evidence>
<name>A0A0M6ZY46_9HYPH</name>
<organism evidence="8 9">
    <name type="scientific">Roseibium album</name>
    <dbReference type="NCBI Taxonomy" id="311410"/>
    <lineage>
        <taxon>Bacteria</taxon>
        <taxon>Pseudomonadati</taxon>
        <taxon>Pseudomonadota</taxon>
        <taxon>Alphaproteobacteria</taxon>
        <taxon>Hyphomicrobiales</taxon>
        <taxon>Stappiaceae</taxon>
        <taxon>Roseibium</taxon>
    </lineage>
</organism>
<dbReference type="Pfam" id="PF13238">
    <property type="entry name" value="AAA_18"/>
    <property type="match status" value="1"/>
</dbReference>
<keyword evidence="9" id="KW-1185">Reference proteome</keyword>
<dbReference type="EC" id="2.7.4.23" evidence="6"/>
<dbReference type="InterPro" id="IPR027417">
    <property type="entry name" value="P-loop_NTPase"/>
</dbReference>
<dbReference type="Proteomes" id="UP000049983">
    <property type="component" value="Unassembled WGS sequence"/>
</dbReference>
<dbReference type="GeneID" id="97668538"/>
<dbReference type="STRING" id="311410.LA5095_02250"/>
<protein>
    <recommendedName>
        <fullName evidence="6">Ribose 1,5-bisphosphate phosphokinase PhnN</fullName>
        <ecNumber evidence="6">2.7.4.23</ecNumber>
    </recommendedName>
    <alternativeName>
        <fullName evidence="6">Ribose 1,5-bisphosphokinase</fullName>
    </alternativeName>
</protein>
<dbReference type="PANTHER" id="PTHR23117">
    <property type="entry name" value="GUANYLATE KINASE-RELATED"/>
    <property type="match status" value="1"/>
</dbReference>
<comment type="pathway">
    <text evidence="2 6">Metabolic intermediate biosynthesis; 5-phospho-alpha-D-ribose 1-diphosphate biosynthesis; 5-phospho-alpha-D-ribose 1-diphosphate from D-ribose 5-phosphate (route II): step 3/3.</text>
</comment>
<dbReference type="GO" id="GO:0005524">
    <property type="term" value="F:ATP binding"/>
    <property type="evidence" value="ECO:0007669"/>
    <property type="project" value="UniProtKB-KW"/>
</dbReference>
<keyword evidence="3 6" id="KW-0808">Transferase</keyword>
<keyword evidence="5 6" id="KW-0067">ATP-binding</keyword>
<sequence length="194" mass="21300">MPEADTANKPKLGPGRMVLVVGPSGAGKDTLMSALREKLEGHANIHFARRAITREADTGAEDHETLTRPQFDRLVSHEETALSWEAHGLGYVIPKVYDAHISAGDTVIANGSRRILQRAADKYETAIVLLITAPVPVLAERLAARGRESRQDIERRLQRADLEPENVPNLVRIENTGPVENSVSRMMVALSLQD</sequence>
<reference evidence="9" key="1">
    <citation type="submission" date="2015-07" db="EMBL/GenBank/DDBJ databases">
        <authorList>
            <person name="Rodrigo-Torres Lidia"/>
            <person name="Arahal R.David."/>
        </authorList>
    </citation>
    <scope>NUCLEOTIDE SEQUENCE [LARGE SCALE GENOMIC DNA]</scope>
    <source>
        <strain evidence="9">CECT 5096</strain>
    </source>
</reference>
<keyword evidence="4 6" id="KW-0547">Nucleotide-binding</keyword>
<evidence type="ECO:0000256" key="4">
    <source>
        <dbReference type="ARBA" id="ARBA00022741"/>
    </source>
</evidence>
<evidence type="ECO:0000313" key="9">
    <source>
        <dbReference type="Proteomes" id="UP000049983"/>
    </source>
</evidence>
<dbReference type="GO" id="GO:0019634">
    <property type="term" value="P:organic phosphonate metabolic process"/>
    <property type="evidence" value="ECO:0007669"/>
    <property type="project" value="UniProtKB-UniRule"/>
</dbReference>
<dbReference type="GO" id="GO:0005829">
    <property type="term" value="C:cytosol"/>
    <property type="evidence" value="ECO:0007669"/>
    <property type="project" value="TreeGrafter"/>
</dbReference>
<evidence type="ECO:0000256" key="6">
    <source>
        <dbReference type="HAMAP-Rule" id="MF_00836"/>
    </source>
</evidence>
<evidence type="ECO:0000256" key="1">
    <source>
        <dbReference type="ARBA" id="ARBA00000373"/>
    </source>
</evidence>
<comment type="catalytic activity">
    <reaction evidence="1 6">
        <text>alpha-D-ribose 1,5-bisphosphate + ATP = 5-phospho-alpha-D-ribose 1-diphosphate + ADP</text>
        <dbReference type="Rhea" id="RHEA:20109"/>
        <dbReference type="ChEBI" id="CHEBI:30616"/>
        <dbReference type="ChEBI" id="CHEBI:58017"/>
        <dbReference type="ChEBI" id="CHEBI:68688"/>
        <dbReference type="ChEBI" id="CHEBI:456216"/>
        <dbReference type="EC" id="2.7.4.23"/>
    </reaction>
</comment>
<evidence type="ECO:0000256" key="5">
    <source>
        <dbReference type="ARBA" id="ARBA00022840"/>
    </source>
</evidence>
<dbReference type="GO" id="GO:0033863">
    <property type="term" value="F:ribose 1,5-bisphosphate phosphokinase activity"/>
    <property type="evidence" value="ECO:0007669"/>
    <property type="project" value="UniProtKB-UniRule"/>
</dbReference>
<gene>
    <name evidence="6 8" type="primary">phnN</name>
    <name evidence="8" type="ORF">LA5096_01106</name>
</gene>
<dbReference type="Gene3D" id="3.40.50.300">
    <property type="entry name" value="P-loop containing nucleotide triphosphate hydrolases"/>
    <property type="match status" value="1"/>
</dbReference>
<evidence type="ECO:0000256" key="3">
    <source>
        <dbReference type="ARBA" id="ARBA00022679"/>
    </source>
</evidence>
<dbReference type="RefSeq" id="WP_208992642.1">
    <property type="nucleotide sequence ID" value="NZ_CXWA01000002.1"/>
</dbReference>
<comment type="function">
    <text evidence="6">Catalyzes the phosphorylation of ribose 1,5-bisphosphate to 5-phospho-D-ribosyl alpha-1-diphosphate (PRPP).</text>
</comment>
<dbReference type="SUPFAM" id="SSF52540">
    <property type="entry name" value="P-loop containing nucleoside triphosphate hydrolases"/>
    <property type="match status" value="1"/>
</dbReference>